<evidence type="ECO:0000256" key="3">
    <source>
        <dbReference type="SAM" id="SignalP"/>
    </source>
</evidence>
<dbReference type="InterPro" id="IPR018466">
    <property type="entry name" value="Kre9/Knh1-like_N"/>
</dbReference>
<proteinExistence type="predicted"/>
<evidence type="ECO:0000259" key="4">
    <source>
        <dbReference type="Pfam" id="PF10342"/>
    </source>
</evidence>
<organism evidence="5 6">
    <name type="scientific">Ascosphaera apis ARSEF 7405</name>
    <dbReference type="NCBI Taxonomy" id="392613"/>
    <lineage>
        <taxon>Eukaryota</taxon>
        <taxon>Fungi</taxon>
        <taxon>Dikarya</taxon>
        <taxon>Ascomycota</taxon>
        <taxon>Pezizomycotina</taxon>
        <taxon>Eurotiomycetes</taxon>
        <taxon>Eurotiomycetidae</taxon>
        <taxon>Onygenales</taxon>
        <taxon>Ascosphaeraceae</taxon>
        <taxon>Ascosphaera</taxon>
    </lineage>
</organism>
<evidence type="ECO:0000313" key="5">
    <source>
        <dbReference type="EMBL" id="KZZ93630.1"/>
    </source>
</evidence>
<dbReference type="PANTHER" id="PTHR40633">
    <property type="entry name" value="MATRIX PROTEIN, PUTATIVE (AFU_ORTHOLOGUE AFUA_8G05410)-RELATED"/>
    <property type="match status" value="1"/>
</dbReference>
<dbReference type="Proteomes" id="UP000242877">
    <property type="component" value="Unassembled WGS sequence"/>
</dbReference>
<reference evidence="5 6" key="1">
    <citation type="journal article" date="2016" name="Genome Biol. Evol.">
        <title>Divergent and convergent evolution of fungal pathogenicity.</title>
        <authorList>
            <person name="Shang Y."/>
            <person name="Xiao G."/>
            <person name="Zheng P."/>
            <person name="Cen K."/>
            <person name="Zhan S."/>
            <person name="Wang C."/>
        </authorList>
    </citation>
    <scope>NUCLEOTIDE SEQUENCE [LARGE SCALE GENOMIC DNA]</scope>
    <source>
        <strain evidence="5 6">ARSEF 7405</strain>
    </source>
</reference>
<feature type="compositionally biased region" description="Low complexity" evidence="2">
    <location>
        <begin position="186"/>
        <end position="198"/>
    </location>
</feature>
<feature type="compositionally biased region" description="Polar residues" evidence="2">
    <location>
        <begin position="140"/>
        <end position="155"/>
    </location>
</feature>
<feature type="region of interest" description="Disordered" evidence="2">
    <location>
        <begin position="132"/>
        <end position="209"/>
    </location>
</feature>
<dbReference type="VEuPathDB" id="FungiDB:AAP_02422"/>
<feature type="signal peptide" evidence="3">
    <location>
        <begin position="1"/>
        <end position="18"/>
    </location>
</feature>
<keyword evidence="1 3" id="KW-0732">Signal</keyword>
<keyword evidence="6" id="KW-1185">Reference proteome</keyword>
<dbReference type="PANTHER" id="PTHR40633:SF1">
    <property type="entry name" value="GPI ANCHORED SERINE-THREONINE RICH PROTEIN (AFU_ORTHOLOGUE AFUA_1G03630)"/>
    <property type="match status" value="1"/>
</dbReference>
<accession>A0A166P0C4</accession>
<evidence type="ECO:0000256" key="2">
    <source>
        <dbReference type="SAM" id="MobiDB-lite"/>
    </source>
</evidence>
<dbReference type="EMBL" id="AZGZ01000008">
    <property type="protein sequence ID" value="KZZ93630.1"/>
    <property type="molecule type" value="Genomic_DNA"/>
</dbReference>
<feature type="chain" id="PRO_5007878005" evidence="3">
    <location>
        <begin position="19"/>
        <end position="263"/>
    </location>
</feature>
<dbReference type="AlphaFoldDB" id="A0A166P0C4"/>
<sequence length="263" mass="26839">MKFASVSLIAALVSAASALTPADTSKAPEGNPISAPGLNQQVPVGAPFHITWNPTTPGSVSILLLRGPSTNVVPIATIADSVPNNGEFTWTPPTTLENDVTHYGIEIVVEGTGQYQYSTQFGIKNDQAAAPSVSPKVHQQVPTSTFTLRPATSTPVAKPTSEAPAPASPAPVQSQSPVEKPPSPEPTKAAQPVVTPAPTVIPTPATPAGAPYSTGGTLKIFSTASNYPIPKQSGIPFPYSNGAGSNSIALGSMFFGALAAFAF</sequence>
<dbReference type="Pfam" id="PF10342">
    <property type="entry name" value="Kre9_KNH"/>
    <property type="match status" value="1"/>
</dbReference>
<feature type="compositionally biased region" description="Low complexity" evidence="2">
    <location>
        <begin position="161"/>
        <end position="178"/>
    </location>
</feature>
<dbReference type="InterPro" id="IPR052982">
    <property type="entry name" value="SRP1/TIP1-like"/>
</dbReference>
<gene>
    <name evidence="5" type="ORF">AAP_02422</name>
</gene>
<evidence type="ECO:0000313" key="6">
    <source>
        <dbReference type="Proteomes" id="UP000242877"/>
    </source>
</evidence>
<protein>
    <submittedName>
        <fullName evidence="5">GPI anchored serine-threonine rich protein</fullName>
    </submittedName>
</protein>
<dbReference type="OrthoDB" id="4094614at2759"/>
<comment type="caution">
    <text evidence="5">The sequence shown here is derived from an EMBL/GenBank/DDBJ whole genome shotgun (WGS) entry which is preliminary data.</text>
</comment>
<evidence type="ECO:0000256" key="1">
    <source>
        <dbReference type="ARBA" id="ARBA00022729"/>
    </source>
</evidence>
<name>A0A166P0C4_9EURO</name>
<feature type="domain" description="Yeast cell wall synthesis Kre9/Knh1-like N-terminal" evidence="4">
    <location>
        <begin position="36"/>
        <end position="123"/>
    </location>
</feature>